<dbReference type="OrthoDB" id="2083110at2"/>
<feature type="transmembrane region" description="Helical" evidence="5">
    <location>
        <begin position="137"/>
        <end position="164"/>
    </location>
</feature>
<dbReference type="EMBL" id="FRFD01000015">
    <property type="protein sequence ID" value="SHO53790.1"/>
    <property type="molecule type" value="Genomic_DNA"/>
</dbReference>
<feature type="transmembrane region" description="Helical" evidence="5">
    <location>
        <begin position="6"/>
        <end position="26"/>
    </location>
</feature>
<dbReference type="AlphaFoldDB" id="A0A1M7YMG2"/>
<keyword evidence="3 5" id="KW-1133">Transmembrane helix</keyword>
<comment type="subcellular location">
    <subcellularLocation>
        <location evidence="1">Membrane</location>
        <topology evidence="1">Multi-pass membrane protein</topology>
    </subcellularLocation>
</comment>
<keyword evidence="2 5" id="KW-0812">Transmembrane</keyword>
<evidence type="ECO:0000256" key="5">
    <source>
        <dbReference type="SAM" id="Phobius"/>
    </source>
</evidence>
<reference evidence="6 7" key="1">
    <citation type="submission" date="2016-12" db="EMBL/GenBank/DDBJ databases">
        <authorList>
            <person name="Song W.-J."/>
            <person name="Kurnit D.M."/>
        </authorList>
    </citation>
    <scope>NUCLEOTIDE SEQUENCE [LARGE SCALE GENOMIC DNA]</scope>
    <source>
        <strain evidence="6 7">DSM 12503</strain>
    </source>
</reference>
<name>A0A1M7YMG2_9FIRM</name>
<organism evidence="6 7">
    <name type="scientific">Anaerocolumna xylanovorans DSM 12503</name>
    <dbReference type="NCBI Taxonomy" id="1121345"/>
    <lineage>
        <taxon>Bacteria</taxon>
        <taxon>Bacillati</taxon>
        <taxon>Bacillota</taxon>
        <taxon>Clostridia</taxon>
        <taxon>Lachnospirales</taxon>
        <taxon>Lachnospiraceae</taxon>
        <taxon>Anaerocolumna</taxon>
    </lineage>
</organism>
<evidence type="ECO:0000256" key="3">
    <source>
        <dbReference type="ARBA" id="ARBA00022989"/>
    </source>
</evidence>
<dbReference type="InterPro" id="IPR003825">
    <property type="entry name" value="Colicin-V_CvpA"/>
</dbReference>
<proteinExistence type="predicted"/>
<dbReference type="Proteomes" id="UP000184612">
    <property type="component" value="Unassembled WGS sequence"/>
</dbReference>
<evidence type="ECO:0000256" key="1">
    <source>
        <dbReference type="ARBA" id="ARBA00004141"/>
    </source>
</evidence>
<gene>
    <name evidence="6" type="ORF">SAMN02745217_04281</name>
</gene>
<keyword evidence="7" id="KW-1185">Reference proteome</keyword>
<sequence length="241" mass="26568">MTVITAGGSANWLLIVVAAILIGFTVNGRRIGFIRTVFTLFSTVIAIMLTVWVSPVINKEVQQNEKVMNYVEKKISQIIDFKDTGNKVTDQVSFINKLPMPKAMRESLIENNNKEVYKTMSVKNFKEYVSESVSRMIINSGVFICVFLIISIALGIICIALNIISKLPVINGLNKTAGLLAGLIQGIVVVWIGFLILTAFAGTKVGQSAFELINNNTFLSVLYNNNMLLKFVMNLGQILLA</sequence>
<dbReference type="GO" id="GO:0016020">
    <property type="term" value="C:membrane"/>
    <property type="evidence" value="ECO:0007669"/>
    <property type="project" value="UniProtKB-SubCell"/>
</dbReference>
<feature type="transmembrane region" description="Helical" evidence="5">
    <location>
        <begin position="176"/>
        <end position="201"/>
    </location>
</feature>
<protein>
    <submittedName>
        <fullName evidence="6">Colicin V production protein</fullName>
    </submittedName>
</protein>
<evidence type="ECO:0000256" key="2">
    <source>
        <dbReference type="ARBA" id="ARBA00022692"/>
    </source>
</evidence>
<dbReference type="GO" id="GO:0009403">
    <property type="term" value="P:toxin biosynthetic process"/>
    <property type="evidence" value="ECO:0007669"/>
    <property type="project" value="InterPro"/>
</dbReference>
<evidence type="ECO:0000313" key="6">
    <source>
        <dbReference type="EMBL" id="SHO53790.1"/>
    </source>
</evidence>
<dbReference type="Pfam" id="PF02674">
    <property type="entry name" value="Colicin_V"/>
    <property type="match status" value="1"/>
</dbReference>
<accession>A0A1M7YMG2</accession>
<evidence type="ECO:0000313" key="7">
    <source>
        <dbReference type="Proteomes" id="UP000184612"/>
    </source>
</evidence>
<feature type="transmembrane region" description="Helical" evidence="5">
    <location>
        <begin position="33"/>
        <end position="53"/>
    </location>
</feature>
<evidence type="ECO:0000256" key="4">
    <source>
        <dbReference type="ARBA" id="ARBA00023136"/>
    </source>
</evidence>
<dbReference type="RefSeq" id="WP_073590915.1">
    <property type="nucleotide sequence ID" value="NZ_FRFD01000015.1"/>
</dbReference>
<dbReference type="STRING" id="1121345.SAMN02745217_04281"/>
<keyword evidence="4 5" id="KW-0472">Membrane</keyword>